<keyword evidence="3" id="KW-0326">Glycosidase</keyword>
<name>A0ABD1TAN3_9LAMI</name>
<dbReference type="InterPro" id="IPR000490">
    <property type="entry name" value="Glyco_hydro_17"/>
</dbReference>
<evidence type="ECO:0000256" key="4">
    <source>
        <dbReference type="RuleBase" id="RU004335"/>
    </source>
</evidence>
<evidence type="ECO:0000313" key="6">
    <source>
        <dbReference type="EMBL" id="KAL2509754.1"/>
    </source>
</evidence>
<feature type="chain" id="PRO_5044895430" evidence="5">
    <location>
        <begin position="17"/>
        <end position="100"/>
    </location>
</feature>
<dbReference type="InterPro" id="IPR044965">
    <property type="entry name" value="Glyco_hydro_17_plant"/>
</dbReference>
<dbReference type="EMBL" id="JBFOLJ010000009">
    <property type="protein sequence ID" value="KAL2509754.1"/>
    <property type="molecule type" value="Genomic_DNA"/>
</dbReference>
<dbReference type="PANTHER" id="PTHR32227">
    <property type="entry name" value="GLUCAN ENDO-1,3-BETA-GLUCOSIDASE BG1-RELATED-RELATED"/>
    <property type="match status" value="1"/>
</dbReference>
<dbReference type="Pfam" id="PF00332">
    <property type="entry name" value="Glyco_hydro_17"/>
    <property type="match status" value="1"/>
</dbReference>
<dbReference type="AlphaFoldDB" id="A0ABD1TAN3"/>
<protein>
    <submittedName>
        <fullName evidence="6">Glucan endo-1</fullName>
    </submittedName>
</protein>
<evidence type="ECO:0000256" key="3">
    <source>
        <dbReference type="ARBA" id="ARBA00023295"/>
    </source>
</evidence>
<evidence type="ECO:0000313" key="7">
    <source>
        <dbReference type="Proteomes" id="UP001604277"/>
    </source>
</evidence>
<dbReference type="InterPro" id="IPR017853">
    <property type="entry name" value="GH"/>
</dbReference>
<comment type="similarity">
    <text evidence="1 4">Belongs to the glycosyl hydrolase 17 family.</text>
</comment>
<keyword evidence="2" id="KW-0378">Hydrolase</keyword>
<evidence type="ECO:0000256" key="2">
    <source>
        <dbReference type="ARBA" id="ARBA00022801"/>
    </source>
</evidence>
<dbReference type="Proteomes" id="UP001604277">
    <property type="component" value="Unassembled WGS sequence"/>
</dbReference>
<feature type="signal peptide" evidence="5">
    <location>
        <begin position="1"/>
        <end position="16"/>
    </location>
</feature>
<gene>
    <name evidence="6" type="ORF">Fot_33401</name>
</gene>
<organism evidence="6 7">
    <name type="scientific">Forsythia ovata</name>
    <dbReference type="NCBI Taxonomy" id="205694"/>
    <lineage>
        <taxon>Eukaryota</taxon>
        <taxon>Viridiplantae</taxon>
        <taxon>Streptophyta</taxon>
        <taxon>Embryophyta</taxon>
        <taxon>Tracheophyta</taxon>
        <taxon>Spermatophyta</taxon>
        <taxon>Magnoliopsida</taxon>
        <taxon>eudicotyledons</taxon>
        <taxon>Gunneridae</taxon>
        <taxon>Pentapetalae</taxon>
        <taxon>asterids</taxon>
        <taxon>lamiids</taxon>
        <taxon>Lamiales</taxon>
        <taxon>Oleaceae</taxon>
        <taxon>Forsythieae</taxon>
        <taxon>Forsythia</taxon>
    </lineage>
</organism>
<keyword evidence="5" id="KW-0732">Signal</keyword>
<sequence>MHTDSLFWLVVSGYLSLDFWVELFKVEYEAAAARRLGCSARPRALNYGTLGNNLPPPAQVAQFFKDKSTIDRIKIFDVNPDILRAFAGTRIFVTVTVPNG</sequence>
<comment type="caution">
    <text evidence="6">The sequence shown here is derived from an EMBL/GenBank/DDBJ whole genome shotgun (WGS) entry which is preliminary data.</text>
</comment>
<dbReference type="GO" id="GO:0016798">
    <property type="term" value="F:hydrolase activity, acting on glycosyl bonds"/>
    <property type="evidence" value="ECO:0007669"/>
    <property type="project" value="UniProtKB-KW"/>
</dbReference>
<keyword evidence="7" id="KW-1185">Reference proteome</keyword>
<dbReference type="SUPFAM" id="SSF51445">
    <property type="entry name" value="(Trans)glycosidases"/>
    <property type="match status" value="1"/>
</dbReference>
<accession>A0ABD1TAN3</accession>
<evidence type="ECO:0000256" key="1">
    <source>
        <dbReference type="ARBA" id="ARBA00008773"/>
    </source>
</evidence>
<evidence type="ECO:0000256" key="5">
    <source>
        <dbReference type="SAM" id="SignalP"/>
    </source>
</evidence>
<reference evidence="7" key="1">
    <citation type="submission" date="2024-07" db="EMBL/GenBank/DDBJ databases">
        <title>Two chromosome-level genome assemblies of Korean endemic species Abeliophyllum distichum and Forsythia ovata (Oleaceae).</title>
        <authorList>
            <person name="Jang H."/>
        </authorList>
    </citation>
    <scope>NUCLEOTIDE SEQUENCE [LARGE SCALE GENOMIC DNA]</scope>
</reference>
<proteinExistence type="inferred from homology"/>
<dbReference type="Gene3D" id="3.20.20.80">
    <property type="entry name" value="Glycosidases"/>
    <property type="match status" value="1"/>
</dbReference>